<evidence type="ECO:0000313" key="1">
    <source>
        <dbReference type="EMBL" id="CAH1732526.1"/>
    </source>
</evidence>
<sequence>MSINCRDDGYPQSIWEEIGKLFNRYTTMTLSICEHNNDDDDDDDYEEHDKTRFRPIRRHNITTAPKINEMNSDDSLYNYMATQGRKSLPGAETGTTKKIRKCTKATCSRPNKGYRYDGNADTVTASLYCSNPVQKTSRPAPSPHDRGPACNRTSVAECRCQCVTRTGNYGASDNVQCTSTRNYRVADGQCMSTGKWGANDGQFANNNGCACAAAKTAVAAACLQSTNALGVGSCNDGTATLMSKVCRWARAAADWTWGKTTNILVAAVSFHIGLYLCDWCGVCSCVEVEPNPT</sequence>
<accession>A0A9P0J8S2</accession>
<dbReference type="Proteomes" id="UP001154329">
    <property type="component" value="Chromosome 3"/>
</dbReference>
<name>A0A9P0J8S2_APHGO</name>
<dbReference type="EMBL" id="OU899036">
    <property type="protein sequence ID" value="CAH1732526.1"/>
    <property type="molecule type" value="Genomic_DNA"/>
</dbReference>
<reference evidence="1" key="2">
    <citation type="submission" date="2022-10" db="EMBL/GenBank/DDBJ databases">
        <authorList>
            <consortium name="ENA_rothamsted_submissions"/>
            <consortium name="culmorum"/>
            <person name="King R."/>
        </authorList>
    </citation>
    <scope>NUCLEOTIDE SEQUENCE</scope>
</reference>
<proteinExistence type="predicted"/>
<reference evidence="1" key="1">
    <citation type="submission" date="2022-02" db="EMBL/GenBank/DDBJ databases">
        <authorList>
            <person name="King R."/>
        </authorList>
    </citation>
    <scope>NUCLEOTIDE SEQUENCE</scope>
</reference>
<organism evidence="1 2">
    <name type="scientific">Aphis gossypii</name>
    <name type="common">Cotton aphid</name>
    <dbReference type="NCBI Taxonomy" id="80765"/>
    <lineage>
        <taxon>Eukaryota</taxon>
        <taxon>Metazoa</taxon>
        <taxon>Ecdysozoa</taxon>
        <taxon>Arthropoda</taxon>
        <taxon>Hexapoda</taxon>
        <taxon>Insecta</taxon>
        <taxon>Pterygota</taxon>
        <taxon>Neoptera</taxon>
        <taxon>Paraneoptera</taxon>
        <taxon>Hemiptera</taxon>
        <taxon>Sternorrhyncha</taxon>
        <taxon>Aphidomorpha</taxon>
        <taxon>Aphidoidea</taxon>
        <taxon>Aphididae</taxon>
        <taxon>Aphidini</taxon>
        <taxon>Aphis</taxon>
        <taxon>Aphis</taxon>
    </lineage>
</organism>
<protein>
    <submittedName>
        <fullName evidence="1">Uncharacterized protein</fullName>
    </submittedName>
</protein>
<keyword evidence="2" id="KW-1185">Reference proteome</keyword>
<dbReference type="AlphaFoldDB" id="A0A9P0J8S2"/>
<gene>
    <name evidence="1" type="ORF">APHIGO_LOCUS9006</name>
</gene>
<evidence type="ECO:0000313" key="2">
    <source>
        <dbReference type="Proteomes" id="UP001154329"/>
    </source>
</evidence>